<evidence type="ECO:0000313" key="2">
    <source>
        <dbReference type="Proteomes" id="UP001164250"/>
    </source>
</evidence>
<gene>
    <name evidence="1" type="ORF">Patl1_15751</name>
</gene>
<name>A0ACC1B8E0_9ROSI</name>
<proteinExistence type="predicted"/>
<sequence length="339" mass="35784">MASPTWLPQEVQPSSGGPSTGSSTAIASPASVSGGAATGSMREPAQVKFANAHDYAVPSLTFSYNAGGGFGKVNDVDIKGSEAFLQTLFFECFNNAARTQHLVALDCGSGIGRITKNILMSLENFLTKLLAGFVSFELYSAKESQSLYNSSSSTVAASSTSKVVPTSWMHTFSSFTVPPGLSGAPGTPGPLGLVSSPLKNASSAIMDSNTSAVWRPNVSTAPAPSNQAIQHPIYPTHPSLPPISGSSQGHWLQHPQTGVMLGRLFRHVPLFILLPFFCRHLACLIFLLHQMILYLLVFLLWQMLSSAASGQQVVGASGMQTEPPSGIGTLRVYARLPIS</sequence>
<dbReference type="EMBL" id="CM047902">
    <property type="protein sequence ID" value="KAJ0095162.1"/>
    <property type="molecule type" value="Genomic_DNA"/>
</dbReference>
<dbReference type="Proteomes" id="UP001164250">
    <property type="component" value="Chromosome 6"/>
</dbReference>
<reference evidence="2" key="1">
    <citation type="journal article" date="2023" name="G3 (Bethesda)">
        <title>Genome assembly and association tests identify interacting loci associated with vigor, precocity, and sex in interspecific pistachio rootstocks.</title>
        <authorList>
            <person name="Palmer W."/>
            <person name="Jacygrad E."/>
            <person name="Sagayaradj S."/>
            <person name="Cavanaugh K."/>
            <person name="Han R."/>
            <person name="Bertier L."/>
            <person name="Beede B."/>
            <person name="Kafkas S."/>
            <person name="Golino D."/>
            <person name="Preece J."/>
            <person name="Michelmore R."/>
        </authorList>
    </citation>
    <scope>NUCLEOTIDE SEQUENCE [LARGE SCALE GENOMIC DNA]</scope>
</reference>
<protein>
    <submittedName>
        <fullName evidence="1">Uncharacterized protein</fullName>
    </submittedName>
</protein>
<comment type="caution">
    <text evidence="1">The sequence shown here is derived from an EMBL/GenBank/DDBJ whole genome shotgun (WGS) entry which is preliminary data.</text>
</comment>
<organism evidence="1 2">
    <name type="scientific">Pistacia atlantica</name>
    <dbReference type="NCBI Taxonomy" id="434234"/>
    <lineage>
        <taxon>Eukaryota</taxon>
        <taxon>Viridiplantae</taxon>
        <taxon>Streptophyta</taxon>
        <taxon>Embryophyta</taxon>
        <taxon>Tracheophyta</taxon>
        <taxon>Spermatophyta</taxon>
        <taxon>Magnoliopsida</taxon>
        <taxon>eudicotyledons</taxon>
        <taxon>Gunneridae</taxon>
        <taxon>Pentapetalae</taxon>
        <taxon>rosids</taxon>
        <taxon>malvids</taxon>
        <taxon>Sapindales</taxon>
        <taxon>Anacardiaceae</taxon>
        <taxon>Pistacia</taxon>
    </lineage>
</organism>
<evidence type="ECO:0000313" key="1">
    <source>
        <dbReference type="EMBL" id="KAJ0095162.1"/>
    </source>
</evidence>
<accession>A0ACC1B8E0</accession>
<keyword evidence="2" id="KW-1185">Reference proteome</keyword>